<dbReference type="Gene3D" id="2.60.40.1250">
    <property type="entry name" value="Thiol:disulfide interchange protein DsbD, N-terminal domain"/>
    <property type="match status" value="1"/>
</dbReference>
<dbReference type="InterPro" id="IPR036929">
    <property type="entry name" value="DsbDN_sf"/>
</dbReference>
<evidence type="ECO:0000256" key="5">
    <source>
        <dbReference type="ARBA" id="ARBA00022989"/>
    </source>
</evidence>
<evidence type="ECO:0000256" key="6">
    <source>
        <dbReference type="ARBA" id="ARBA00023136"/>
    </source>
</evidence>
<evidence type="ECO:0000313" key="10">
    <source>
        <dbReference type="EMBL" id="VGO22841.1"/>
    </source>
</evidence>
<dbReference type="RefSeq" id="WP_168433577.1">
    <property type="nucleotide sequence ID" value="NZ_CAAHFH010000002.1"/>
</dbReference>
<evidence type="ECO:0000256" key="3">
    <source>
        <dbReference type="ARBA" id="ARBA00022692"/>
    </source>
</evidence>
<organism evidence="10 11">
    <name type="scientific">Pontiella sulfatireligans</name>
    <dbReference type="NCBI Taxonomy" id="2750658"/>
    <lineage>
        <taxon>Bacteria</taxon>
        <taxon>Pseudomonadati</taxon>
        <taxon>Kiritimatiellota</taxon>
        <taxon>Kiritimatiellia</taxon>
        <taxon>Kiritimatiellales</taxon>
        <taxon>Pontiellaceae</taxon>
        <taxon>Pontiella</taxon>
    </lineage>
</organism>
<evidence type="ECO:0000313" key="11">
    <source>
        <dbReference type="Proteomes" id="UP000346198"/>
    </source>
</evidence>
<dbReference type="SUPFAM" id="SSF74863">
    <property type="entry name" value="Thiol:disulfide interchange protein DsbD, N-terminal domain (DsbD-alpha)"/>
    <property type="match status" value="1"/>
</dbReference>
<feature type="chain" id="PRO_5025454422" evidence="8">
    <location>
        <begin position="20"/>
        <end position="526"/>
    </location>
</feature>
<evidence type="ECO:0000256" key="1">
    <source>
        <dbReference type="ARBA" id="ARBA00004651"/>
    </source>
</evidence>
<feature type="signal peptide" evidence="8">
    <location>
        <begin position="1"/>
        <end position="19"/>
    </location>
</feature>
<dbReference type="InterPro" id="IPR013766">
    <property type="entry name" value="Thioredoxin_domain"/>
</dbReference>
<dbReference type="InterPro" id="IPR003834">
    <property type="entry name" value="Cyt_c_assmbl_TM_dom"/>
</dbReference>
<dbReference type="SUPFAM" id="SSF52833">
    <property type="entry name" value="Thioredoxin-like"/>
    <property type="match status" value="1"/>
</dbReference>
<feature type="transmembrane region" description="Helical" evidence="7">
    <location>
        <begin position="398"/>
        <end position="416"/>
    </location>
</feature>
<sequence>MKRLALLLMTLVLVPVAFAQFEVEAWLDGDVVRVDAQVPENHYLYADHFKVADALGNEQKPIELPKTASITDPNTGKPKPVFDQSFKASYAWAPAPGGAAAFQVEYWGCNDEVCFIPQKKTVGLDVSAMVPEVAVAGSEGSSDWEAALKKFKMLGTDAGYKKAAEFGRFLDRVEGGGDVDINPFRLFLTDPVAFVRESGLLLTIFFILVGGLALNLTPCVLPMIPINLAIIGAGAQAGSKSRGFALGAVYGLGIALVYGLLGVVVVLTGSQFGTIQANPWFSLAIALVFVALALAMFDVFHIDLTRFQSKLGGGAQKQGSFLVALMMGSVAALLAGACVAPVVIAVLLLATNIYEANSVAGLALPFVLGIGMALPWPFAGAGLAFLPKPGKWMEYVKYGFGVGIIFFALYYGNLSYRAFNPSDVTAQGEYEGHIIIDGATNAGFADALEQALAEGKPVFIDMWATWCKNCKVMDKTTFKDEAVKARLKDYVFIKYIAEEPNDPETQAVMQHFKAQGLPTFVVLGAK</sequence>
<dbReference type="Pfam" id="PF11412">
    <property type="entry name" value="DsbD_N"/>
    <property type="match status" value="1"/>
</dbReference>
<dbReference type="InterPro" id="IPR036249">
    <property type="entry name" value="Thioredoxin-like_sf"/>
</dbReference>
<dbReference type="GO" id="GO:0017004">
    <property type="term" value="P:cytochrome complex assembly"/>
    <property type="evidence" value="ECO:0007669"/>
    <property type="project" value="UniProtKB-KW"/>
</dbReference>
<feature type="transmembrane region" description="Helical" evidence="7">
    <location>
        <begin position="244"/>
        <end position="268"/>
    </location>
</feature>
<dbReference type="Pfam" id="PF13899">
    <property type="entry name" value="Thioredoxin_7"/>
    <property type="match status" value="1"/>
</dbReference>
<gene>
    <name evidence="10" type="primary">dsbD</name>
    <name evidence="10" type="ORF">SCARR_04938</name>
</gene>
<dbReference type="Gene3D" id="3.40.30.10">
    <property type="entry name" value="Glutaredoxin"/>
    <property type="match status" value="1"/>
</dbReference>
<dbReference type="AlphaFoldDB" id="A0A6C2UU42"/>
<keyword evidence="2" id="KW-1003">Cell membrane</keyword>
<dbReference type="Proteomes" id="UP000346198">
    <property type="component" value="Unassembled WGS sequence"/>
</dbReference>
<dbReference type="PANTHER" id="PTHR32234">
    <property type="entry name" value="THIOL:DISULFIDE INTERCHANGE PROTEIN DSBD"/>
    <property type="match status" value="1"/>
</dbReference>
<dbReference type="PANTHER" id="PTHR32234:SF0">
    <property type="entry name" value="THIOL:DISULFIDE INTERCHANGE PROTEIN DSBD"/>
    <property type="match status" value="1"/>
</dbReference>
<feature type="transmembrane region" description="Helical" evidence="7">
    <location>
        <begin position="321"/>
        <end position="350"/>
    </location>
</feature>
<keyword evidence="6 7" id="KW-0472">Membrane</keyword>
<keyword evidence="3 7" id="KW-0812">Transmembrane</keyword>
<dbReference type="PROSITE" id="PS51352">
    <property type="entry name" value="THIOREDOXIN_2"/>
    <property type="match status" value="1"/>
</dbReference>
<accession>A0A6C2UU42</accession>
<dbReference type="InterPro" id="IPR028250">
    <property type="entry name" value="DsbDN"/>
</dbReference>
<feature type="transmembrane region" description="Helical" evidence="7">
    <location>
        <begin position="280"/>
        <end position="300"/>
    </location>
</feature>
<keyword evidence="5 7" id="KW-1133">Transmembrane helix</keyword>
<evidence type="ECO:0000256" key="8">
    <source>
        <dbReference type="SAM" id="SignalP"/>
    </source>
</evidence>
<proteinExistence type="predicted"/>
<dbReference type="GO" id="GO:0045454">
    <property type="term" value="P:cell redox homeostasis"/>
    <property type="evidence" value="ECO:0007669"/>
    <property type="project" value="TreeGrafter"/>
</dbReference>
<evidence type="ECO:0000256" key="4">
    <source>
        <dbReference type="ARBA" id="ARBA00022748"/>
    </source>
</evidence>
<evidence type="ECO:0000256" key="7">
    <source>
        <dbReference type="SAM" id="Phobius"/>
    </source>
</evidence>
<feature type="transmembrane region" description="Helical" evidence="7">
    <location>
        <begin position="200"/>
        <end position="224"/>
    </location>
</feature>
<keyword evidence="4" id="KW-0201">Cytochrome c-type biogenesis</keyword>
<comment type="subcellular location">
    <subcellularLocation>
        <location evidence="1">Cell membrane</location>
        <topology evidence="1">Multi-pass membrane protein</topology>
    </subcellularLocation>
</comment>
<name>A0A6C2UU42_9BACT</name>
<dbReference type="GO" id="GO:0005886">
    <property type="term" value="C:plasma membrane"/>
    <property type="evidence" value="ECO:0007669"/>
    <property type="project" value="UniProtKB-SubCell"/>
</dbReference>
<keyword evidence="8" id="KW-0732">Signal</keyword>
<reference evidence="10 11" key="1">
    <citation type="submission" date="2019-04" db="EMBL/GenBank/DDBJ databases">
        <authorList>
            <person name="Van Vliet M D."/>
        </authorList>
    </citation>
    <scope>NUCLEOTIDE SEQUENCE [LARGE SCALE GENOMIC DNA]</scope>
    <source>
        <strain evidence="10 11">F21</strain>
    </source>
</reference>
<dbReference type="Pfam" id="PF02683">
    <property type="entry name" value="DsbD_TM"/>
    <property type="match status" value="1"/>
</dbReference>
<evidence type="ECO:0000259" key="9">
    <source>
        <dbReference type="PROSITE" id="PS51352"/>
    </source>
</evidence>
<dbReference type="GO" id="GO:0015035">
    <property type="term" value="F:protein-disulfide reductase activity"/>
    <property type="evidence" value="ECO:0007669"/>
    <property type="project" value="TreeGrafter"/>
</dbReference>
<feature type="transmembrane region" description="Helical" evidence="7">
    <location>
        <begin position="362"/>
        <end position="386"/>
    </location>
</feature>
<feature type="domain" description="Thioredoxin" evidence="9">
    <location>
        <begin position="415"/>
        <end position="526"/>
    </location>
</feature>
<dbReference type="EMBL" id="CAAHFH010000002">
    <property type="protein sequence ID" value="VGO22841.1"/>
    <property type="molecule type" value="Genomic_DNA"/>
</dbReference>
<keyword evidence="11" id="KW-1185">Reference proteome</keyword>
<protein>
    <submittedName>
        <fullName evidence="10">Thiol:disulfide interchange protein DsbD</fullName>
    </submittedName>
</protein>
<evidence type="ECO:0000256" key="2">
    <source>
        <dbReference type="ARBA" id="ARBA00022475"/>
    </source>
</evidence>